<reference evidence="1" key="2">
    <citation type="submission" date="2022-01" db="EMBL/GenBank/DDBJ databases">
        <authorList>
            <person name="Yamashiro T."/>
            <person name="Shiraishi A."/>
            <person name="Satake H."/>
            <person name="Nakayama K."/>
        </authorList>
    </citation>
    <scope>NUCLEOTIDE SEQUENCE</scope>
</reference>
<dbReference type="EMBL" id="BQNB010016520">
    <property type="protein sequence ID" value="GJT52700.1"/>
    <property type="molecule type" value="Genomic_DNA"/>
</dbReference>
<dbReference type="Proteomes" id="UP001151760">
    <property type="component" value="Unassembled WGS sequence"/>
</dbReference>
<proteinExistence type="predicted"/>
<keyword evidence="2" id="KW-1185">Reference proteome</keyword>
<organism evidence="1 2">
    <name type="scientific">Tanacetum coccineum</name>
    <dbReference type="NCBI Taxonomy" id="301880"/>
    <lineage>
        <taxon>Eukaryota</taxon>
        <taxon>Viridiplantae</taxon>
        <taxon>Streptophyta</taxon>
        <taxon>Embryophyta</taxon>
        <taxon>Tracheophyta</taxon>
        <taxon>Spermatophyta</taxon>
        <taxon>Magnoliopsida</taxon>
        <taxon>eudicotyledons</taxon>
        <taxon>Gunneridae</taxon>
        <taxon>Pentapetalae</taxon>
        <taxon>asterids</taxon>
        <taxon>campanulids</taxon>
        <taxon>Asterales</taxon>
        <taxon>Asteraceae</taxon>
        <taxon>Asteroideae</taxon>
        <taxon>Anthemideae</taxon>
        <taxon>Anthemidinae</taxon>
        <taxon>Tanacetum</taxon>
    </lineage>
</organism>
<evidence type="ECO:0008006" key="3">
    <source>
        <dbReference type="Google" id="ProtNLM"/>
    </source>
</evidence>
<gene>
    <name evidence="1" type="ORF">Tco_0978857</name>
</gene>
<reference evidence="1" key="1">
    <citation type="journal article" date="2022" name="Int. J. Mol. Sci.">
        <title>Draft Genome of Tanacetum Coccineum: Genomic Comparison of Closely Related Tanacetum-Family Plants.</title>
        <authorList>
            <person name="Yamashiro T."/>
            <person name="Shiraishi A."/>
            <person name="Nakayama K."/>
            <person name="Satake H."/>
        </authorList>
    </citation>
    <scope>NUCLEOTIDE SEQUENCE</scope>
</reference>
<evidence type="ECO:0000313" key="2">
    <source>
        <dbReference type="Proteomes" id="UP001151760"/>
    </source>
</evidence>
<name>A0ABQ5EP90_9ASTR</name>
<comment type="caution">
    <text evidence="1">The sequence shown here is derived from an EMBL/GenBank/DDBJ whole genome shotgun (WGS) entry which is preliminary data.</text>
</comment>
<accession>A0ABQ5EP90</accession>
<protein>
    <recommendedName>
        <fullName evidence="3">G-patch domain-containing protein</fullName>
    </recommendedName>
</protein>
<evidence type="ECO:0000313" key="1">
    <source>
        <dbReference type="EMBL" id="GJT52700.1"/>
    </source>
</evidence>
<sequence>MERLCFQMGWAPGSGKEEYVGLDELGDGGKGVVSKIGEFGGDLGTIIWKIEDVSKGIESSDEGNDVLNMRIFDKGMEGNLSQFECQSIILNDIIPRLIYDEVLP</sequence>